<name>A0A6N7PZP9_9BACT</name>
<keyword evidence="1" id="KW-0812">Transmembrane</keyword>
<accession>A0A6N7PZP9</accession>
<evidence type="ECO:0000256" key="1">
    <source>
        <dbReference type="SAM" id="Phobius"/>
    </source>
</evidence>
<keyword evidence="3" id="KW-1185">Reference proteome</keyword>
<evidence type="ECO:0000313" key="2">
    <source>
        <dbReference type="EMBL" id="MRG97578.1"/>
    </source>
</evidence>
<sequence length="254" mass="27097">MRIRWIFPFVPALLLTLPPARGEAEEQPPGTTTVQDNRALALEHAHKGLEAYRAGRFEEACDEFREAERLFPAPTLRVHIAHCQRKLGNLVAAKALYEEVLAEPLPKDAPPPFVQARKDAERGIAEVEAEIAARSRKETKVKVAPARPKGSIVPGVATLGLGVLGVGVGAVTGALSFSKVDDIRARCQGNHCLAADRDNAEQARLLGNVSTVAFVVGGAAAAAGVALLVLRPGGEADDLRVHVGLGRATFEFHY</sequence>
<evidence type="ECO:0000313" key="3">
    <source>
        <dbReference type="Proteomes" id="UP000440224"/>
    </source>
</evidence>
<keyword evidence="1" id="KW-1133">Transmembrane helix</keyword>
<gene>
    <name evidence="2" type="ORF">GF068_37460</name>
</gene>
<dbReference type="InterPro" id="IPR011990">
    <property type="entry name" value="TPR-like_helical_dom_sf"/>
</dbReference>
<dbReference type="EMBL" id="WJIE01000018">
    <property type="protein sequence ID" value="MRG97578.1"/>
    <property type="molecule type" value="Genomic_DNA"/>
</dbReference>
<reference evidence="2 3" key="1">
    <citation type="submission" date="2019-10" db="EMBL/GenBank/DDBJ databases">
        <title>A soil myxobacterium in the family Polyangiaceae.</title>
        <authorList>
            <person name="Li Y."/>
            <person name="Wang J."/>
        </authorList>
    </citation>
    <scope>NUCLEOTIDE SEQUENCE [LARGE SCALE GENOMIC DNA]</scope>
    <source>
        <strain evidence="2 3">DSM 14734</strain>
    </source>
</reference>
<dbReference type="Proteomes" id="UP000440224">
    <property type="component" value="Unassembled WGS sequence"/>
</dbReference>
<feature type="transmembrane region" description="Helical" evidence="1">
    <location>
        <begin position="205"/>
        <end position="230"/>
    </location>
</feature>
<proteinExistence type="predicted"/>
<dbReference type="Gene3D" id="1.25.40.10">
    <property type="entry name" value="Tetratricopeptide repeat domain"/>
    <property type="match status" value="1"/>
</dbReference>
<keyword evidence="1" id="KW-0472">Membrane</keyword>
<dbReference type="RefSeq" id="WP_153824358.1">
    <property type="nucleotide sequence ID" value="NZ_WJIE01000018.1"/>
</dbReference>
<dbReference type="SUPFAM" id="SSF48452">
    <property type="entry name" value="TPR-like"/>
    <property type="match status" value="1"/>
</dbReference>
<comment type="caution">
    <text evidence="2">The sequence shown here is derived from an EMBL/GenBank/DDBJ whole genome shotgun (WGS) entry which is preliminary data.</text>
</comment>
<organism evidence="2 3">
    <name type="scientific">Polyangium spumosum</name>
    <dbReference type="NCBI Taxonomy" id="889282"/>
    <lineage>
        <taxon>Bacteria</taxon>
        <taxon>Pseudomonadati</taxon>
        <taxon>Myxococcota</taxon>
        <taxon>Polyangia</taxon>
        <taxon>Polyangiales</taxon>
        <taxon>Polyangiaceae</taxon>
        <taxon>Polyangium</taxon>
    </lineage>
</organism>
<dbReference type="OrthoDB" id="5512457at2"/>
<protein>
    <submittedName>
        <fullName evidence="2">Tetratricopeptide repeat protein</fullName>
    </submittedName>
</protein>
<dbReference type="AlphaFoldDB" id="A0A6N7PZP9"/>